<evidence type="ECO:0000313" key="9">
    <source>
        <dbReference type="Proteomes" id="UP001163255"/>
    </source>
</evidence>
<organism evidence="8 9">
    <name type="scientific">Endozoicomonas euniceicola</name>
    <dbReference type="NCBI Taxonomy" id="1234143"/>
    <lineage>
        <taxon>Bacteria</taxon>
        <taxon>Pseudomonadati</taxon>
        <taxon>Pseudomonadota</taxon>
        <taxon>Gammaproteobacteria</taxon>
        <taxon>Oceanospirillales</taxon>
        <taxon>Endozoicomonadaceae</taxon>
        <taxon>Endozoicomonas</taxon>
    </lineage>
</organism>
<reference evidence="8" key="1">
    <citation type="submission" date="2022-10" db="EMBL/GenBank/DDBJ databases">
        <title>Completed Genome Sequence of two octocoral isolated bacterium, Endozoicomonas euniceicola EF212T and Endozoicomonas gorgoniicola PS125T.</title>
        <authorList>
            <person name="Chiou Y.-J."/>
            <person name="Chen Y.-H."/>
        </authorList>
    </citation>
    <scope>NUCLEOTIDE SEQUENCE</scope>
    <source>
        <strain evidence="8">EF212</strain>
    </source>
</reference>
<dbReference type="RefSeq" id="WP_262601644.1">
    <property type="nucleotide sequence ID" value="NZ_CP103300.1"/>
</dbReference>
<keyword evidence="5" id="KW-1005">Bacterial flagellum biogenesis</keyword>
<evidence type="ECO:0000256" key="2">
    <source>
        <dbReference type="ARBA" id="ARBA00004117"/>
    </source>
</evidence>
<protein>
    <submittedName>
        <fullName evidence="8">Flagellar basal body P-ring protein FlgI</fullName>
    </submittedName>
</protein>
<keyword evidence="8" id="KW-0969">Cilium</keyword>
<evidence type="ECO:0000256" key="1">
    <source>
        <dbReference type="ARBA" id="ARBA00002591"/>
    </source>
</evidence>
<evidence type="ECO:0000256" key="3">
    <source>
        <dbReference type="ARBA" id="ARBA00008994"/>
    </source>
</evidence>
<gene>
    <name evidence="8" type="ORF">NX720_23145</name>
</gene>
<dbReference type="InterPro" id="IPR001782">
    <property type="entry name" value="Flag_FlgI"/>
</dbReference>
<sequence>MSCRRLCCGRSRFSCSIVHGFGCSGFDIKNRTAGCLFLVVFGIPFAFQRLNSRTGTVVMNEHIRLRSAAVSHGNLVVTIRESYSASQPPFSGGDTVVLPDSNIVVDQGDKHLFIVPEGNSLHDVVNAINAVGATPSDLMAVLQALEQAGAEDQALRSVAQDFEAMMLEQMLKSMRDVSEVLAEDGLLSSREQKFWREFQDSQLALELARCQGLGLADAIVAQVEGAVKGG</sequence>
<dbReference type="PANTHER" id="PTHR30381:SF0">
    <property type="entry name" value="FLAGELLAR P-RING PROTEIN"/>
    <property type="match status" value="1"/>
</dbReference>
<dbReference type="PANTHER" id="PTHR30381">
    <property type="entry name" value="FLAGELLAR P-RING PERIPLASMIC PROTEIN FLGI"/>
    <property type="match status" value="1"/>
</dbReference>
<accession>A0ABY6H3V5</accession>
<comment type="similarity">
    <text evidence="3">Belongs to the FlgI family.</text>
</comment>
<evidence type="ECO:0000256" key="4">
    <source>
        <dbReference type="ARBA" id="ARBA00022729"/>
    </source>
</evidence>
<name>A0ABY6H3V5_9GAMM</name>
<comment type="function">
    <text evidence="1">Assembles around the rod to form the L-ring and probably protects the motor/basal body from shearing forces during rotation.</text>
</comment>
<proteinExistence type="inferred from homology"/>
<keyword evidence="9" id="KW-1185">Reference proteome</keyword>
<dbReference type="EMBL" id="CP103300">
    <property type="protein sequence ID" value="UYM18898.1"/>
    <property type="molecule type" value="Genomic_DNA"/>
</dbReference>
<dbReference type="Pfam" id="PF10135">
    <property type="entry name" value="Rod-binding"/>
    <property type="match status" value="1"/>
</dbReference>
<feature type="domain" description="Flagellar protein FlgJ N-terminal" evidence="7">
    <location>
        <begin position="172"/>
        <end position="222"/>
    </location>
</feature>
<keyword evidence="6" id="KW-0975">Bacterial flagellum</keyword>
<evidence type="ECO:0000259" key="7">
    <source>
        <dbReference type="Pfam" id="PF10135"/>
    </source>
</evidence>
<keyword evidence="4" id="KW-0732">Signal</keyword>
<dbReference type="Pfam" id="PF02119">
    <property type="entry name" value="FlgI"/>
    <property type="match status" value="1"/>
</dbReference>
<dbReference type="InterPro" id="IPR019301">
    <property type="entry name" value="Flagellar_prot_FlgJ_N"/>
</dbReference>
<keyword evidence="8" id="KW-0966">Cell projection</keyword>
<keyword evidence="8" id="KW-0282">Flagellum</keyword>
<evidence type="ECO:0000256" key="6">
    <source>
        <dbReference type="ARBA" id="ARBA00023143"/>
    </source>
</evidence>
<comment type="subcellular location">
    <subcellularLocation>
        <location evidence="2">Bacterial flagellum basal body</location>
    </subcellularLocation>
</comment>
<dbReference type="Proteomes" id="UP001163255">
    <property type="component" value="Chromosome"/>
</dbReference>
<evidence type="ECO:0000256" key="5">
    <source>
        <dbReference type="ARBA" id="ARBA00022795"/>
    </source>
</evidence>
<evidence type="ECO:0000313" key="8">
    <source>
        <dbReference type="EMBL" id="UYM18898.1"/>
    </source>
</evidence>